<keyword evidence="3" id="KW-0732">Signal</keyword>
<accession>A0A183IVB9</accession>
<evidence type="ECO:0000313" key="6">
    <source>
        <dbReference type="WBParaSite" id="SBAD_0000785401-mRNA-1"/>
    </source>
</evidence>
<keyword evidence="2" id="KW-0378">Hydrolase</keyword>
<evidence type="ECO:0000256" key="3">
    <source>
        <dbReference type="SAM" id="SignalP"/>
    </source>
</evidence>
<dbReference type="Pfam" id="PF03265">
    <property type="entry name" value="DNase_II"/>
    <property type="match status" value="1"/>
</dbReference>
<feature type="chain" id="PRO_5043140234" evidence="3">
    <location>
        <begin position="22"/>
        <end position="386"/>
    </location>
</feature>
<dbReference type="GO" id="GO:0004531">
    <property type="term" value="F:deoxyribonuclease II activity"/>
    <property type="evidence" value="ECO:0007669"/>
    <property type="project" value="InterPro"/>
</dbReference>
<comment type="similarity">
    <text evidence="1">Belongs to the DNase II family.</text>
</comment>
<dbReference type="GO" id="GO:0006309">
    <property type="term" value="P:apoptotic DNA fragmentation"/>
    <property type="evidence" value="ECO:0007669"/>
    <property type="project" value="TreeGrafter"/>
</dbReference>
<dbReference type="OrthoDB" id="10261598at2759"/>
<dbReference type="InterPro" id="IPR004947">
    <property type="entry name" value="DNase_II"/>
</dbReference>
<evidence type="ECO:0000313" key="5">
    <source>
        <dbReference type="Proteomes" id="UP000270296"/>
    </source>
</evidence>
<dbReference type="PANTHER" id="PTHR10858">
    <property type="entry name" value="DEOXYRIBONUCLEASE II"/>
    <property type="match status" value="1"/>
</dbReference>
<dbReference type="EMBL" id="UZAM01010742">
    <property type="protein sequence ID" value="VDP13545.1"/>
    <property type="molecule type" value="Genomic_DNA"/>
</dbReference>
<dbReference type="Proteomes" id="UP000270296">
    <property type="component" value="Unassembled WGS sequence"/>
</dbReference>
<name>A0A183IVB9_9BILA</name>
<dbReference type="WBParaSite" id="SBAD_0000785401-mRNA-1">
    <property type="protein sequence ID" value="SBAD_0000785401-mRNA-1"/>
    <property type="gene ID" value="SBAD_0000785401"/>
</dbReference>
<dbReference type="PANTHER" id="PTHR10858:SF23">
    <property type="entry name" value="DEOXYRIBONUCLEASE II"/>
    <property type="match status" value="1"/>
</dbReference>
<keyword evidence="5" id="KW-1185">Reference proteome</keyword>
<sequence length="386" mass="42741">MKQFIWLAVCLAICKIAVVKNADTAGSSIKPKASKKPKPVVPTVEPFSCISDSGKETPWYVIYKLPSSAGDEYLYMDDGSQKWSLKKTFMAKNGPFMRTFAAFFDNPYKQNSLAIFYNKQPGPGGVPQRKTDSLSRGIVLATKSRLAWIVHSFPAFPATTLDGTVLRDKSTAGMLVCLSLDNQLAELGEFLQYENISIYYSHKGDAAIPQSVKQLLNGQPIESTPLRKVRRFRLLNAAQRNPIVFAKLGIIRQDIYSQFITLSSPPKRFTTIWNGKHSKPAQLLKAVCNPPYSLADYIASRKPPKAVVVKMDTDNGERSIRNSEDLSTWALQGNAMWCFSDLMHVPAQHEQSGGAVCFPSNGFPNLVRAFSAPAGAADLYTSCKRR</sequence>
<reference evidence="6" key="1">
    <citation type="submission" date="2016-06" db="UniProtKB">
        <authorList>
            <consortium name="WormBaseParasite"/>
        </authorList>
    </citation>
    <scope>IDENTIFICATION</scope>
</reference>
<evidence type="ECO:0000313" key="4">
    <source>
        <dbReference type="EMBL" id="VDP13545.1"/>
    </source>
</evidence>
<protein>
    <submittedName>
        <fullName evidence="6">Deoxyribonuclease II</fullName>
    </submittedName>
</protein>
<evidence type="ECO:0000256" key="2">
    <source>
        <dbReference type="ARBA" id="ARBA00022801"/>
    </source>
</evidence>
<reference evidence="4 5" key="2">
    <citation type="submission" date="2018-11" db="EMBL/GenBank/DDBJ databases">
        <authorList>
            <consortium name="Pathogen Informatics"/>
        </authorList>
    </citation>
    <scope>NUCLEOTIDE SEQUENCE [LARGE SCALE GENOMIC DNA]</scope>
</reference>
<feature type="signal peptide" evidence="3">
    <location>
        <begin position="1"/>
        <end position="21"/>
    </location>
</feature>
<evidence type="ECO:0000256" key="1">
    <source>
        <dbReference type="ARBA" id="ARBA00007527"/>
    </source>
</evidence>
<gene>
    <name evidence="4" type="ORF">SBAD_LOCUS7566</name>
</gene>
<organism evidence="6">
    <name type="scientific">Soboliphyme baturini</name>
    <dbReference type="NCBI Taxonomy" id="241478"/>
    <lineage>
        <taxon>Eukaryota</taxon>
        <taxon>Metazoa</taxon>
        <taxon>Ecdysozoa</taxon>
        <taxon>Nematoda</taxon>
        <taxon>Enoplea</taxon>
        <taxon>Dorylaimia</taxon>
        <taxon>Dioctophymatida</taxon>
        <taxon>Dioctophymatoidea</taxon>
        <taxon>Soboliphymatidae</taxon>
        <taxon>Soboliphyme</taxon>
    </lineage>
</organism>
<proteinExistence type="inferred from homology"/>
<dbReference type="AlphaFoldDB" id="A0A183IVB9"/>